<evidence type="ECO:0000313" key="10">
    <source>
        <dbReference type="EMBL" id="RMB01499.1"/>
    </source>
</evidence>
<keyword evidence="3" id="KW-0902">Two-component regulatory system</keyword>
<dbReference type="InterPro" id="IPR058031">
    <property type="entry name" value="AAA_lid_NorR"/>
</dbReference>
<dbReference type="PROSITE" id="PS50045">
    <property type="entry name" value="SIGMA54_INTERACT_4"/>
    <property type="match status" value="1"/>
</dbReference>
<dbReference type="Proteomes" id="UP000271227">
    <property type="component" value="Unassembled WGS sequence"/>
</dbReference>
<keyword evidence="5" id="KW-0238">DNA-binding</keyword>
<dbReference type="SMART" id="SM00448">
    <property type="entry name" value="REC"/>
    <property type="match status" value="1"/>
</dbReference>
<evidence type="ECO:0000313" key="11">
    <source>
        <dbReference type="Proteomes" id="UP000271227"/>
    </source>
</evidence>
<keyword evidence="11" id="KW-1185">Reference proteome</keyword>
<dbReference type="GO" id="GO:0000160">
    <property type="term" value="P:phosphorelay signal transduction system"/>
    <property type="evidence" value="ECO:0007669"/>
    <property type="project" value="UniProtKB-KW"/>
</dbReference>
<dbReference type="PANTHER" id="PTHR32071:SF117">
    <property type="entry name" value="PTS-DEPENDENT DIHYDROXYACETONE KINASE OPERON REGULATORY PROTEIN-RELATED"/>
    <property type="match status" value="1"/>
</dbReference>
<feature type="domain" description="Response regulatory" evidence="9">
    <location>
        <begin position="21"/>
        <end position="135"/>
    </location>
</feature>
<dbReference type="SUPFAM" id="SSF52540">
    <property type="entry name" value="P-loop containing nucleoside triphosphate hydrolases"/>
    <property type="match status" value="1"/>
</dbReference>
<comment type="caution">
    <text evidence="10">The sequence shown here is derived from an EMBL/GenBank/DDBJ whole genome shotgun (WGS) entry which is preliminary data.</text>
</comment>
<dbReference type="GO" id="GO:0005524">
    <property type="term" value="F:ATP binding"/>
    <property type="evidence" value="ECO:0007669"/>
    <property type="project" value="UniProtKB-KW"/>
</dbReference>
<keyword evidence="4" id="KW-0805">Transcription regulation</keyword>
<keyword evidence="2" id="KW-0067">ATP-binding</keyword>
<evidence type="ECO:0000256" key="3">
    <source>
        <dbReference type="ARBA" id="ARBA00023012"/>
    </source>
</evidence>
<evidence type="ECO:0000256" key="1">
    <source>
        <dbReference type="ARBA" id="ARBA00022741"/>
    </source>
</evidence>
<dbReference type="CDD" id="cd00156">
    <property type="entry name" value="REC"/>
    <property type="match status" value="1"/>
</dbReference>
<dbReference type="Pfam" id="PF00158">
    <property type="entry name" value="Sigma54_activat"/>
    <property type="match status" value="1"/>
</dbReference>
<organism evidence="10 11">
    <name type="scientific">Eilatimonas milleporae</name>
    <dbReference type="NCBI Taxonomy" id="911205"/>
    <lineage>
        <taxon>Bacteria</taxon>
        <taxon>Pseudomonadati</taxon>
        <taxon>Pseudomonadota</taxon>
        <taxon>Alphaproteobacteria</taxon>
        <taxon>Kordiimonadales</taxon>
        <taxon>Kordiimonadaceae</taxon>
        <taxon>Eilatimonas</taxon>
    </lineage>
</organism>
<dbReference type="InterPro" id="IPR001789">
    <property type="entry name" value="Sig_transdc_resp-reg_receiver"/>
</dbReference>
<dbReference type="Pfam" id="PF25601">
    <property type="entry name" value="AAA_lid_14"/>
    <property type="match status" value="1"/>
</dbReference>
<feature type="domain" description="Sigma-54 factor interaction" evidence="8">
    <location>
        <begin position="159"/>
        <end position="399"/>
    </location>
</feature>
<dbReference type="PROSITE" id="PS50110">
    <property type="entry name" value="RESPONSE_REGULATORY"/>
    <property type="match status" value="1"/>
</dbReference>
<evidence type="ECO:0000256" key="5">
    <source>
        <dbReference type="ARBA" id="ARBA00023125"/>
    </source>
</evidence>
<evidence type="ECO:0000256" key="7">
    <source>
        <dbReference type="PROSITE-ProRule" id="PRU00169"/>
    </source>
</evidence>
<dbReference type="InterPro" id="IPR002078">
    <property type="entry name" value="Sigma_54_int"/>
</dbReference>
<evidence type="ECO:0000256" key="6">
    <source>
        <dbReference type="ARBA" id="ARBA00023163"/>
    </source>
</evidence>
<dbReference type="Gene3D" id="1.10.10.60">
    <property type="entry name" value="Homeodomain-like"/>
    <property type="match status" value="1"/>
</dbReference>
<dbReference type="InterPro" id="IPR011006">
    <property type="entry name" value="CheY-like_superfamily"/>
</dbReference>
<dbReference type="OrthoDB" id="7416568at2"/>
<dbReference type="InParanoid" id="A0A3M0C2V2"/>
<dbReference type="Gene3D" id="3.40.50.2300">
    <property type="match status" value="1"/>
</dbReference>
<dbReference type="Pfam" id="PF02954">
    <property type="entry name" value="HTH_8"/>
    <property type="match status" value="1"/>
</dbReference>
<dbReference type="SUPFAM" id="SSF46689">
    <property type="entry name" value="Homeodomain-like"/>
    <property type="match status" value="1"/>
</dbReference>
<dbReference type="EMBL" id="REFR01000016">
    <property type="protein sequence ID" value="RMB01499.1"/>
    <property type="molecule type" value="Genomic_DNA"/>
</dbReference>
<evidence type="ECO:0000259" key="9">
    <source>
        <dbReference type="PROSITE" id="PS50110"/>
    </source>
</evidence>
<dbReference type="GO" id="GO:0006355">
    <property type="term" value="P:regulation of DNA-templated transcription"/>
    <property type="evidence" value="ECO:0007669"/>
    <property type="project" value="InterPro"/>
</dbReference>
<proteinExistence type="predicted"/>
<dbReference type="PANTHER" id="PTHR32071">
    <property type="entry name" value="TRANSCRIPTIONAL REGULATORY PROTEIN"/>
    <property type="match status" value="1"/>
</dbReference>
<dbReference type="AlphaFoldDB" id="A0A3M0C2V2"/>
<evidence type="ECO:0000259" key="8">
    <source>
        <dbReference type="PROSITE" id="PS50045"/>
    </source>
</evidence>
<feature type="modified residue" description="4-aspartylphosphate" evidence="7">
    <location>
        <position position="70"/>
    </location>
</feature>
<reference evidence="10 11" key="1">
    <citation type="submission" date="2018-10" db="EMBL/GenBank/DDBJ databases">
        <title>Genomic Encyclopedia of Archaeal and Bacterial Type Strains, Phase II (KMG-II): from individual species to whole genera.</title>
        <authorList>
            <person name="Goeker M."/>
        </authorList>
    </citation>
    <scope>NUCLEOTIDE SEQUENCE [LARGE SCALE GENOMIC DNA]</scope>
    <source>
        <strain evidence="10 11">DSM 25217</strain>
    </source>
</reference>
<keyword evidence="7" id="KW-0597">Phosphoprotein</keyword>
<gene>
    <name evidence="10" type="ORF">BXY39_3686</name>
</gene>
<dbReference type="Gene3D" id="1.10.8.60">
    <property type="match status" value="1"/>
</dbReference>
<dbReference type="InterPro" id="IPR027417">
    <property type="entry name" value="P-loop_NTPase"/>
</dbReference>
<dbReference type="SUPFAM" id="SSF52172">
    <property type="entry name" value="CheY-like"/>
    <property type="match status" value="1"/>
</dbReference>
<evidence type="ECO:0000256" key="2">
    <source>
        <dbReference type="ARBA" id="ARBA00022840"/>
    </source>
</evidence>
<dbReference type="InterPro" id="IPR009057">
    <property type="entry name" value="Homeodomain-like_sf"/>
</dbReference>
<evidence type="ECO:0000256" key="4">
    <source>
        <dbReference type="ARBA" id="ARBA00023015"/>
    </source>
</evidence>
<dbReference type="GO" id="GO:0043565">
    <property type="term" value="F:sequence-specific DNA binding"/>
    <property type="evidence" value="ECO:0007669"/>
    <property type="project" value="InterPro"/>
</dbReference>
<protein>
    <submittedName>
        <fullName evidence="10">Two-component system repressor protein LuxO</fullName>
    </submittedName>
</protein>
<accession>A0A3M0C2V2</accession>
<dbReference type="Gene3D" id="3.40.50.300">
    <property type="entry name" value="P-loop containing nucleotide triphosphate hydrolases"/>
    <property type="match status" value="1"/>
</dbReference>
<sequence length="525" mass="57276">MTDKQIKNVCNRSTEQAEPNTIWLAEQSPTLKGVYATHLRAGGHYVVEIDEPETLCDQLCEEQPDLLILDMGLPEALACKVLSHVQALDMDIPILALANERTAHLAARSLERGADDYLMKPFDETRLLASIRRILETVQMREQLRALLNVGGREGLGDMVGSTPAMRAIYRGIDALSETTAPVLLSGAPGTGKRLAARTIHQTGPRRSGPFIMVDCTSLTSTQLDHEIFGDARAGLMMEPSARSASGLRANLSATGALRRAHGGSLYLRGVDALDIALQTKLLRFLQTGTVSAGRADRLQSLDVRLMCSMDADPLASISSGRFREDLFYRLNIANLSLPALAERKTDIARLARHFLAREASETHSGFRDLSDDAVAALEAWEWNENVRELEALVSWICQSHRGVTVEAYMLPSDGDRRYRRVAARRMESEPSSAYGKEEEVPGLVLGELAEASLADIERMIIENRIAAYGNSIPKAAHSLGISPSTIYRKKEGWDDGAVVADQAGPVGSRHFDLPKTADGAVLVG</sequence>
<dbReference type="CDD" id="cd00009">
    <property type="entry name" value="AAA"/>
    <property type="match status" value="1"/>
</dbReference>
<name>A0A3M0C2V2_9PROT</name>
<keyword evidence="1" id="KW-0547">Nucleotide-binding</keyword>
<keyword evidence="6" id="KW-0804">Transcription</keyword>
<dbReference type="InterPro" id="IPR002197">
    <property type="entry name" value="HTH_Fis"/>
</dbReference>
<dbReference type="Pfam" id="PF00072">
    <property type="entry name" value="Response_reg"/>
    <property type="match status" value="1"/>
</dbReference>
<dbReference type="RefSeq" id="WP_121940320.1">
    <property type="nucleotide sequence ID" value="NZ_REFR01000016.1"/>
</dbReference>